<proteinExistence type="predicted"/>
<protein>
    <submittedName>
        <fullName evidence="2">Uncharacterized protein</fullName>
    </submittedName>
</protein>
<gene>
    <name evidence="2" type="ORF">GALL_326450</name>
</gene>
<feature type="region of interest" description="Disordered" evidence="1">
    <location>
        <begin position="65"/>
        <end position="103"/>
    </location>
</feature>
<feature type="region of interest" description="Disordered" evidence="1">
    <location>
        <begin position="1"/>
        <end position="23"/>
    </location>
</feature>
<comment type="caution">
    <text evidence="2">The sequence shown here is derived from an EMBL/GenBank/DDBJ whole genome shotgun (WGS) entry which is preliminary data.</text>
</comment>
<reference evidence="2" key="1">
    <citation type="submission" date="2016-10" db="EMBL/GenBank/DDBJ databases">
        <title>Sequence of Gallionella enrichment culture.</title>
        <authorList>
            <person name="Poehlein A."/>
            <person name="Muehling M."/>
            <person name="Daniel R."/>
        </authorList>
    </citation>
    <scope>NUCLEOTIDE SEQUENCE</scope>
</reference>
<feature type="compositionally biased region" description="Basic and acidic residues" evidence="1">
    <location>
        <begin position="86"/>
        <end position="99"/>
    </location>
</feature>
<name>A0A1J5R0K9_9ZZZZ</name>
<dbReference type="EMBL" id="MLJW01000539">
    <property type="protein sequence ID" value="OIQ85500.1"/>
    <property type="molecule type" value="Genomic_DNA"/>
</dbReference>
<evidence type="ECO:0000313" key="2">
    <source>
        <dbReference type="EMBL" id="OIQ85500.1"/>
    </source>
</evidence>
<evidence type="ECO:0000256" key="1">
    <source>
        <dbReference type="SAM" id="MobiDB-lite"/>
    </source>
</evidence>
<organism evidence="2">
    <name type="scientific">mine drainage metagenome</name>
    <dbReference type="NCBI Taxonomy" id="410659"/>
    <lineage>
        <taxon>unclassified sequences</taxon>
        <taxon>metagenomes</taxon>
        <taxon>ecological metagenomes</taxon>
    </lineage>
</organism>
<accession>A0A1J5R0K9</accession>
<dbReference type="AlphaFoldDB" id="A0A1J5R0K9"/>
<feature type="compositionally biased region" description="Basic and acidic residues" evidence="1">
    <location>
        <begin position="65"/>
        <end position="79"/>
    </location>
</feature>
<sequence length="245" mass="26984">MDVGAETGREPVGEDLDDSPERVAGPVAVINLRDHRRGALGVKAPDRVGVERRYVVGRRKHGVVRNRDRTDVHDVRDEPDAGSLLEEPRREGPESDPRRRLARRSPFKHRTCVVERVLAHPDEVGVAGARTGQRGVARAVELLRVVHGIGGHHVDPLGPLGVADLDRDGSTLAHAEPHSTKDPHLVLLERHPSATAVAEPTARQRRTDVCRADLDPGRESLEDPDQRLTVRLTRRQPTQHGAILP</sequence>